<keyword evidence="5" id="KW-1185">Reference proteome</keyword>
<dbReference type="Pfam" id="PF00107">
    <property type="entry name" value="ADH_zinc_N"/>
    <property type="match status" value="1"/>
</dbReference>
<dbReference type="InterPro" id="IPR050129">
    <property type="entry name" value="Zn_alcohol_dh"/>
</dbReference>
<evidence type="ECO:0000313" key="5">
    <source>
        <dbReference type="Proteomes" id="UP000287605"/>
    </source>
</evidence>
<name>A0A430B5G6_9ENTE</name>
<dbReference type="InterPro" id="IPR013154">
    <property type="entry name" value="ADH-like_N"/>
</dbReference>
<dbReference type="AlphaFoldDB" id="A0A430B5G6"/>
<dbReference type="RefSeq" id="WP_126805956.1">
    <property type="nucleotide sequence ID" value="NZ_NGKA01000001.1"/>
</dbReference>
<evidence type="ECO:0008006" key="6">
    <source>
        <dbReference type="Google" id="ProtNLM"/>
    </source>
</evidence>
<sequence length="338" mass="37550">MRALWKSESGSLVFRNLKEPEVIAPDDVKIKVLYNTISETDLRFRRENDFYSRAGIPGYEMSGIIADLGEQAVKDGFEIGQRVSSTPFLFCGKCEFCKRNKHNCCISLQVDSGSLCEYVVRKSSQLVIAPDGLTDKMICLIEPLAVSLEAVSKLDLTFGQSLCVMSGSFEGLVMAKLASRLGALHVSVVEASEVIRDLAKRNGVNHAIDSRDLDHVNQLHQLTDFNGFDAIVENTVDLTYLNHAIDLVAKGGKILLTNSSGFGKMVSTNSFNLIINNISIDTAFLYSRQTMNLSAKILPTLHLEEFIMKEFDFSESLRAFEALKSGNYPRIAIKMRRS</sequence>
<evidence type="ECO:0000256" key="1">
    <source>
        <dbReference type="ARBA" id="ARBA00023002"/>
    </source>
</evidence>
<accession>A0A430B5G6</accession>
<comment type="caution">
    <text evidence="4">The sequence shown here is derived from an EMBL/GenBank/DDBJ whole genome shotgun (WGS) entry which is preliminary data.</text>
</comment>
<dbReference type="Gene3D" id="3.40.50.720">
    <property type="entry name" value="NAD(P)-binding Rossmann-like Domain"/>
    <property type="match status" value="1"/>
</dbReference>
<dbReference type="OrthoDB" id="9770238at2"/>
<evidence type="ECO:0000259" key="2">
    <source>
        <dbReference type="Pfam" id="PF00107"/>
    </source>
</evidence>
<dbReference type="InterPro" id="IPR013149">
    <property type="entry name" value="ADH-like_C"/>
</dbReference>
<keyword evidence="1" id="KW-0560">Oxidoreductase</keyword>
<dbReference type="SUPFAM" id="SSF51735">
    <property type="entry name" value="NAD(P)-binding Rossmann-fold domains"/>
    <property type="match status" value="1"/>
</dbReference>
<organism evidence="4 5">
    <name type="scientific">Vagococcus elongatus</name>
    <dbReference type="NCBI Taxonomy" id="180344"/>
    <lineage>
        <taxon>Bacteria</taxon>
        <taxon>Bacillati</taxon>
        <taxon>Bacillota</taxon>
        <taxon>Bacilli</taxon>
        <taxon>Lactobacillales</taxon>
        <taxon>Enterococcaceae</taxon>
        <taxon>Vagococcus</taxon>
    </lineage>
</organism>
<dbReference type="EMBL" id="NGKA01000001">
    <property type="protein sequence ID" value="RSU15507.1"/>
    <property type="molecule type" value="Genomic_DNA"/>
</dbReference>
<dbReference type="Gene3D" id="3.90.180.10">
    <property type="entry name" value="Medium-chain alcohol dehydrogenases, catalytic domain"/>
    <property type="match status" value="1"/>
</dbReference>
<dbReference type="Pfam" id="PF08240">
    <property type="entry name" value="ADH_N"/>
    <property type="match status" value="1"/>
</dbReference>
<evidence type="ECO:0000259" key="3">
    <source>
        <dbReference type="Pfam" id="PF08240"/>
    </source>
</evidence>
<dbReference type="Proteomes" id="UP000287605">
    <property type="component" value="Unassembled WGS sequence"/>
</dbReference>
<dbReference type="GO" id="GO:0016491">
    <property type="term" value="F:oxidoreductase activity"/>
    <property type="evidence" value="ECO:0007669"/>
    <property type="project" value="UniProtKB-KW"/>
</dbReference>
<dbReference type="PANTHER" id="PTHR43401:SF2">
    <property type="entry name" value="L-THREONINE 3-DEHYDROGENASE"/>
    <property type="match status" value="1"/>
</dbReference>
<evidence type="ECO:0000313" key="4">
    <source>
        <dbReference type="EMBL" id="RSU15507.1"/>
    </source>
</evidence>
<feature type="domain" description="Alcohol dehydrogenase-like N-terminal" evidence="3">
    <location>
        <begin position="25"/>
        <end position="131"/>
    </location>
</feature>
<dbReference type="InterPro" id="IPR036291">
    <property type="entry name" value="NAD(P)-bd_dom_sf"/>
</dbReference>
<dbReference type="SUPFAM" id="SSF50129">
    <property type="entry name" value="GroES-like"/>
    <property type="match status" value="1"/>
</dbReference>
<gene>
    <name evidence="4" type="ORF">CBF29_00045</name>
</gene>
<dbReference type="InterPro" id="IPR011032">
    <property type="entry name" value="GroES-like_sf"/>
</dbReference>
<protein>
    <recommendedName>
        <fullName evidence="6">Enoyl reductase (ER) domain-containing protein</fullName>
    </recommendedName>
</protein>
<dbReference type="PANTHER" id="PTHR43401">
    <property type="entry name" value="L-THREONINE 3-DEHYDROGENASE"/>
    <property type="match status" value="1"/>
</dbReference>
<proteinExistence type="predicted"/>
<feature type="domain" description="Alcohol dehydrogenase-like C-terminal" evidence="2">
    <location>
        <begin position="171"/>
        <end position="292"/>
    </location>
</feature>
<reference evidence="4 5" key="1">
    <citation type="submission" date="2017-05" db="EMBL/GenBank/DDBJ databases">
        <title>Vagococcus spp. assemblies.</title>
        <authorList>
            <person name="Gulvik C.A."/>
        </authorList>
    </citation>
    <scope>NUCLEOTIDE SEQUENCE [LARGE SCALE GENOMIC DNA]</scope>
    <source>
        <strain evidence="4 5">CCUG 51432</strain>
    </source>
</reference>